<feature type="region of interest" description="Disordered" evidence="3">
    <location>
        <begin position="110"/>
        <end position="129"/>
    </location>
</feature>
<dbReference type="Gene3D" id="1.25.40.10">
    <property type="entry name" value="Tetratricopeptide repeat domain"/>
    <property type="match status" value="3"/>
</dbReference>
<keyword evidence="2" id="KW-0802">TPR repeat</keyword>
<comment type="caution">
    <text evidence="4">The sequence shown here is derived from an EMBL/GenBank/DDBJ whole genome shotgun (WGS) entry which is preliminary data.</text>
</comment>
<reference evidence="4 5" key="1">
    <citation type="submission" date="2019-01" db="EMBL/GenBank/DDBJ databases">
        <title>Lacunisphaera sp. strain TWA-58.</title>
        <authorList>
            <person name="Chen W.-M."/>
        </authorList>
    </citation>
    <scope>NUCLEOTIDE SEQUENCE [LARGE SCALE GENOMIC DNA]</scope>
    <source>
        <strain evidence="4 5">TWA-58</strain>
    </source>
</reference>
<organism evidence="4 5">
    <name type="scientific">Oleiharenicola lentus</name>
    <dbReference type="NCBI Taxonomy" id="2508720"/>
    <lineage>
        <taxon>Bacteria</taxon>
        <taxon>Pseudomonadati</taxon>
        <taxon>Verrucomicrobiota</taxon>
        <taxon>Opitutia</taxon>
        <taxon>Opitutales</taxon>
        <taxon>Opitutaceae</taxon>
        <taxon>Oleiharenicola</taxon>
    </lineage>
</organism>
<evidence type="ECO:0000313" key="5">
    <source>
        <dbReference type="Proteomes" id="UP000290218"/>
    </source>
</evidence>
<dbReference type="InterPro" id="IPR008977">
    <property type="entry name" value="PHM/PNGase_F_dom_sf"/>
</dbReference>
<evidence type="ECO:0000313" key="4">
    <source>
        <dbReference type="EMBL" id="RXK56372.1"/>
    </source>
</evidence>
<dbReference type="InterPro" id="IPR052943">
    <property type="entry name" value="TMTC_O-mannosyl-trnsfr"/>
</dbReference>
<evidence type="ECO:0000256" key="2">
    <source>
        <dbReference type="PROSITE-ProRule" id="PRU00339"/>
    </source>
</evidence>
<dbReference type="PROSITE" id="PS50005">
    <property type="entry name" value="TPR"/>
    <property type="match status" value="2"/>
</dbReference>
<dbReference type="PANTHER" id="PTHR44809:SF1">
    <property type="entry name" value="PROTEIN O-MANNOSYL-TRANSFERASE TMTC1"/>
    <property type="match status" value="1"/>
</dbReference>
<dbReference type="InterPro" id="IPR011990">
    <property type="entry name" value="TPR-like_helical_dom_sf"/>
</dbReference>
<dbReference type="GO" id="GO:0016715">
    <property type="term" value="F:oxidoreductase activity, acting on paired donors, with incorporation or reduction of molecular oxygen, reduced ascorbate as one donor, and incorporation of one atom of oxygen"/>
    <property type="evidence" value="ECO:0007669"/>
    <property type="project" value="InterPro"/>
</dbReference>
<proteinExistence type="predicted"/>
<accession>A0A4Q1CBT7</accession>
<dbReference type="InterPro" id="IPR014784">
    <property type="entry name" value="Cu2_ascorb_mOase-like_C"/>
</dbReference>
<dbReference type="InterPro" id="IPR019734">
    <property type="entry name" value="TPR_rpt"/>
</dbReference>
<dbReference type="SUPFAM" id="SSF48452">
    <property type="entry name" value="TPR-like"/>
    <property type="match status" value="1"/>
</dbReference>
<dbReference type="PROSITE" id="PS51257">
    <property type="entry name" value="PROKAR_LIPOPROTEIN"/>
    <property type="match status" value="1"/>
</dbReference>
<dbReference type="Pfam" id="PF13432">
    <property type="entry name" value="TPR_16"/>
    <property type="match status" value="1"/>
</dbReference>
<dbReference type="SUPFAM" id="SSF49742">
    <property type="entry name" value="PHM/PNGase F"/>
    <property type="match status" value="2"/>
</dbReference>
<gene>
    <name evidence="4" type="ORF">ESB00_11025</name>
</gene>
<feature type="repeat" description="TPR" evidence="2">
    <location>
        <begin position="435"/>
        <end position="468"/>
    </location>
</feature>
<dbReference type="InterPro" id="IPR036939">
    <property type="entry name" value="Cu2_ascorb_mOase_N_sf"/>
</dbReference>
<dbReference type="OrthoDB" id="9809746at2"/>
<dbReference type="EMBL" id="SDHX01000001">
    <property type="protein sequence ID" value="RXK56372.1"/>
    <property type="molecule type" value="Genomic_DNA"/>
</dbReference>
<dbReference type="Gene3D" id="2.60.120.310">
    <property type="entry name" value="Copper type II, ascorbate-dependent monooxygenase, N-terminal domain"/>
    <property type="match status" value="1"/>
</dbReference>
<feature type="repeat" description="TPR" evidence="2">
    <location>
        <begin position="469"/>
        <end position="502"/>
    </location>
</feature>
<dbReference type="GO" id="GO:0005507">
    <property type="term" value="F:copper ion binding"/>
    <property type="evidence" value="ECO:0007669"/>
    <property type="project" value="InterPro"/>
</dbReference>
<dbReference type="Pfam" id="PF14559">
    <property type="entry name" value="TPR_19"/>
    <property type="match status" value="1"/>
</dbReference>
<dbReference type="SMART" id="SM00028">
    <property type="entry name" value="TPR"/>
    <property type="match status" value="5"/>
</dbReference>
<dbReference type="PANTHER" id="PTHR44809">
    <property type="match status" value="1"/>
</dbReference>
<protein>
    <submittedName>
        <fullName evidence="4">Tetratricopeptide repeat protein</fullName>
    </submittedName>
</protein>
<dbReference type="Gene3D" id="2.60.120.230">
    <property type="match status" value="1"/>
</dbReference>
<evidence type="ECO:0000256" key="1">
    <source>
        <dbReference type="ARBA" id="ARBA00023157"/>
    </source>
</evidence>
<evidence type="ECO:0000256" key="3">
    <source>
        <dbReference type="SAM" id="MobiDB-lite"/>
    </source>
</evidence>
<sequence>MTRPRIIFGLLIVGLGSCKAVPRTDYATGIAPILNQHCVACHRPEGSAPFSLLGYEAARRRARLMADVAADRYMPPWKPEPNYGPALVGSRGLSATELAVLRSWADTGAPSGDLSLTPEPPSPPHDGWTLGEPDLVLQATEAYQLGAAGSDVFRNFVLPLPLDRRRYVRTVEFLPESRNAIHHAVIALDPTPGSRARDAADPGPGFDSMDLGQAINPNGHIIGWTPGQIPYEVFPGTAWELAPGTDLILQLHLVPTGRSEFIRPRIGLYFTEESPSVTSTVIQLREYDLDIPAGAVAHEIEETFTLPTSARVFGLYPHAHYLGKDLRVFAELPDGRPQGLIRIPDWDFAWQSDYRLVEPLRLPAGSRIVMRYSYDNSASNPRNPSRPPQRVKAGWRSADEMGEVAIQLLLDRQSDRLLLDEAQARYDLASGVTTATSWYNLAVALDYQDRNAEAEAAYTRALTLDPTLAKAVNNLGVLAEQRGDHTAALRHYQAARVADPQAIETRLNLARLLARQGGIAEARPLLQDALRDQPRNLRVRLTLADLLVAARNAATARSLLDTTPVDLAGDARVLLRRGKLLALAGEAAKARAVLAQAAVAPVFDDEHIDRLTRECHAEARYNLAILAQDTGSIAAVSAELETALSLWPEHPDSLLMSLAVAGARGDHPNQRQLLDRLLELPTERQFPHSTLLEFLPGASGAVLLADALDRKGEHAAARATILTALASARTQAQVSAVQELEAWLKNHMPRPR</sequence>
<dbReference type="Proteomes" id="UP000290218">
    <property type="component" value="Unassembled WGS sequence"/>
</dbReference>
<name>A0A4Q1CBT7_9BACT</name>
<keyword evidence="5" id="KW-1185">Reference proteome</keyword>
<keyword evidence="1" id="KW-1015">Disulfide bond</keyword>
<dbReference type="AlphaFoldDB" id="A0A4Q1CBT7"/>